<dbReference type="EMBL" id="HBIV01037081">
    <property type="protein sequence ID" value="CAE0674677.1"/>
    <property type="molecule type" value="Transcribed_RNA"/>
</dbReference>
<protein>
    <submittedName>
        <fullName evidence="1">Uncharacterized protein</fullName>
    </submittedName>
</protein>
<name>A0A7S3Z803_9EUKA</name>
<dbReference type="Gene3D" id="2.40.160.10">
    <property type="entry name" value="Porin"/>
    <property type="match status" value="1"/>
</dbReference>
<proteinExistence type="predicted"/>
<gene>
    <name evidence="1" type="ORF">LGLO00237_LOCUS26451</name>
</gene>
<reference evidence="1" key="1">
    <citation type="submission" date="2021-01" db="EMBL/GenBank/DDBJ databases">
        <authorList>
            <person name="Corre E."/>
            <person name="Pelletier E."/>
            <person name="Niang G."/>
            <person name="Scheremetjew M."/>
            <person name="Finn R."/>
            <person name="Kale V."/>
            <person name="Holt S."/>
            <person name="Cochrane G."/>
            <person name="Meng A."/>
            <person name="Brown T."/>
            <person name="Cohen L."/>
        </authorList>
    </citation>
    <scope>NUCLEOTIDE SEQUENCE</scope>
    <source>
        <strain evidence="1">CCCM811</strain>
    </source>
</reference>
<dbReference type="AlphaFoldDB" id="A0A7S3Z803"/>
<sequence length="334" mass="35809">MASFVPVSVGDYLKKFGDLLNKKYKSIKSNDLVVKATDGEGMSIETQIVSAYPKADQSPQGTVKITYKDKPTASKLEFYTDSQVKITGKAETTYFKGWKFTGSGAMIPPYLIIPKKHLSNVAFSAEYTQNKFTGKGSVVYKKAFANASPPVKAMDAVDLAGAFSFGNNGVSIGGKVGGTYADKKFAVTGWGAGANVKKGDIVFGIFSNKFEDVTTGVHYKYSKKTAVGIQTTMKKAFPKKPEEKKAFSSKSLMDIGAGVDYKFNKDTTLQGKVDIGLAMVNPVDTSAKATLEQTVSVGGVMEYALTDFNSKLQLTTICKASGADLGLKLTYGDK</sequence>
<organism evidence="1">
    <name type="scientific">Lotharella globosa</name>
    <dbReference type="NCBI Taxonomy" id="91324"/>
    <lineage>
        <taxon>Eukaryota</taxon>
        <taxon>Sar</taxon>
        <taxon>Rhizaria</taxon>
        <taxon>Cercozoa</taxon>
        <taxon>Chlorarachniophyceae</taxon>
        <taxon>Lotharella</taxon>
    </lineage>
</organism>
<dbReference type="SUPFAM" id="SSF56935">
    <property type="entry name" value="Porins"/>
    <property type="match status" value="1"/>
</dbReference>
<evidence type="ECO:0000313" key="1">
    <source>
        <dbReference type="EMBL" id="CAE0674677.1"/>
    </source>
</evidence>
<accession>A0A7S3Z803</accession>
<dbReference type="InterPro" id="IPR023614">
    <property type="entry name" value="Porin_dom_sf"/>
</dbReference>